<organism evidence="3 4">
    <name type="scientific">Cerrena zonata</name>
    <dbReference type="NCBI Taxonomy" id="2478898"/>
    <lineage>
        <taxon>Eukaryota</taxon>
        <taxon>Fungi</taxon>
        <taxon>Dikarya</taxon>
        <taxon>Basidiomycota</taxon>
        <taxon>Agaricomycotina</taxon>
        <taxon>Agaricomycetes</taxon>
        <taxon>Polyporales</taxon>
        <taxon>Cerrenaceae</taxon>
        <taxon>Cerrena</taxon>
    </lineage>
</organism>
<dbReference type="GO" id="GO:0005525">
    <property type="term" value="F:GTP binding"/>
    <property type="evidence" value="ECO:0007669"/>
    <property type="project" value="InterPro"/>
</dbReference>
<dbReference type="InterPro" id="IPR003130">
    <property type="entry name" value="GED"/>
</dbReference>
<reference evidence="3 4" key="1">
    <citation type="submission" date="2022-09" db="EMBL/GenBank/DDBJ databases">
        <authorList>
            <person name="Palmer J.M."/>
        </authorList>
    </citation>
    <scope>NUCLEOTIDE SEQUENCE [LARGE SCALE GENOMIC DNA]</scope>
    <source>
        <strain evidence="3 4">DSM 7382</strain>
    </source>
</reference>
<feature type="domain" description="Dynamin GTPase effector" evidence="2">
    <location>
        <begin position="70"/>
        <end position="104"/>
    </location>
</feature>
<name>A0AAW0G2G2_9APHY</name>
<dbReference type="EMBL" id="JASBNA010000024">
    <property type="protein sequence ID" value="KAK7684579.1"/>
    <property type="molecule type" value="Genomic_DNA"/>
</dbReference>
<evidence type="ECO:0000313" key="3">
    <source>
        <dbReference type="EMBL" id="KAK7684579.1"/>
    </source>
</evidence>
<evidence type="ECO:0000259" key="2">
    <source>
        <dbReference type="Pfam" id="PF02212"/>
    </source>
</evidence>
<comment type="caution">
    <text evidence="3">The sequence shown here is derived from an EMBL/GenBank/DDBJ whole genome shotgun (WGS) entry which is preliminary data.</text>
</comment>
<feature type="compositionally biased region" description="Low complexity" evidence="1">
    <location>
        <begin position="29"/>
        <end position="51"/>
    </location>
</feature>
<dbReference type="Pfam" id="PF02212">
    <property type="entry name" value="GED"/>
    <property type="match status" value="1"/>
</dbReference>
<dbReference type="Proteomes" id="UP001385951">
    <property type="component" value="Unassembled WGS sequence"/>
</dbReference>
<proteinExistence type="predicted"/>
<feature type="region of interest" description="Disordered" evidence="1">
    <location>
        <begin position="1"/>
        <end position="69"/>
    </location>
</feature>
<evidence type="ECO:0000313" key="4">
    <source>
        <dbReference type="Proteomes" id="UP001385951"/>
    </source>
</evidence>
<sequence>MAIVEEKFHPKPQVAVDPKTGKPLPPSQQPVQQQSPKDDNSNGFFGGFFSSKNKKRLQSMEAPPPVLRATGDLVKENELTVQKRKECLKMVEVLRNASEIVSSV</sequence>
<dbReference type="AlphaFoldDB" id="A0AAW0G2G2"/>
<protein>
    <recommendedName>
        <fullName evidence="2">Dynamin GTPase effector domain-containing protein</fullName>
    </recommendedName>
</protein>
<gene>
    <name evidence="3" type="ORF">QCA50_012159</name>
</gene>
<dbReference type="GO" id="GO:0003924">
    <property type="term" value="F:GTPase activity"/>
    <property type="evidence" value="ECO:0007669"/>
    <property type="project" value="InterPro"/>
</dbReference>
<keyword evidence="4" id="KW-1185">Reference proteome</keyword>
<evidence type="ECO:0000256" key="1">
    <source>
        <dbReference type="SAM" id="MobiDB-lite"/>
    </source>
</evidence>
<accession>A0AAW0G2G2</accession>